<dbReference type="InterPro" id="IPR012677">
    <property type="entry name" value="Nucleotide-bd_a/b_plait_sf"/>
</dbReference>
<evidence type="ECO:0000256" key="1">
    <source>
        <dbReference type="ARBA" id="ARBA00022884"/>
    </source>
</evidence>
<dbReference type="InterPro" id="IPR003107">
    <property type="entry name" value="HAT"/>
</dbReference>
<reference evidence="6" key="1">
    <citation type="submission" date="2022-11" db="UniProtKB">
        <authorList>
            <consortium name="WormBaseParasite"/>
        </authorList>
    </citation>
    <scope>IDENTIFICATION</scope>
</reference>
<feature type="domain" description="RRM" evidence="4">
    <location>
        <begin position="265"/>
        <end position="346"/>
    </location>
</feature>
<dbReference type="GO" id="GO:0003723">
    <property type="term" value="F:RNA binding"/>
    <property type="evidence" value="ECO:0007669"/>
    <property type="project" value="UniProtKB-UniRule"/>
</dbReference>
<keyword evidence="5" id="KW-1185">Reference proteome</keyword>
<dbReference type="SMART" id="SM00386">
    <property type="entry name" value="HAT"/>
    <property type="match status" value="2"/>
</dbReference>
<accession>A0A915MMV6</accession>
<dbReference type="Gene3D" id="3.30.70.330">
    <property type="match status" value="1"/>
</dbReference>
<dbReference type="SUPFAM" id="SSF54928">
    <property type="entry name" value="RNA-binding domain, RBD"/>
    <property type="match status" value="1"/>
</dbReference>
<dbReference type="GO" id="GO:0000398">
    <property type="term" value="P:mRNA splicing, via spliceosome"/>
    <property type="evidence" value="ECO:0007669"/>
    <property type="project" value="TreeGrafter"/>
</dbReference>
<name>A0A915MMV6_MELJA</name>
<dbReference type="AlphaFoldDB" id="A0A915MMV6"/>
<dbReference type="GO" id="GO:0005737">
    <property type="term" value="C:cytoplasm"/>
    <property type="evidence" value="ECO:0007669"/>
    <property type="project" value="TreeGrafter"/>
</dbReference>
<feature type="region of interest" description="Disordered" evidence="3">
    <location>
        <begin position="194"/>
        <end position="222"/>
    </location>
</feature>
<proteinExistence type="predicted"/>
<organism evidence="5 6">
    <name type="scientific">Meloidogyne javanica</name>
    <name type="common">Root-knot nematode worm</name>
    <dbReference type="NCBI Taxonomy" id="6303"/>
    <lineage>
        <taxon>Eukaryota</taxon>
        <taxon>Metazoa</taxon>
        <taxon>Ecdysozoa</taxon>
        <taxon>Nematoda</taxon>
        <taxon>Chromadorea</taxon>
        <taxon>Rhabditida</taxon>
        <taxon>Tylenchina</taxon>
        <taxon>Tylenchomorpha</taxon>
        <taxon>Tylenchoidea</taxon>
        <taxon>Meloidogynidae</taxon>
        <taxon>Meloidogyninae</taxon>
        <taxon>Meloidogyne</taxon>
        <taxon>Meloidogyne incognita group</taxon>
    </lineage>
</organism>
<dbReference type="PANTHER" id="PTHR15481:SF5">
    <property type="entry name" value="SQUAMOUS CELL CARCINOMA ANTIGEN RECOGNIZED BY T-CELLS 3"/>
    <property type="match status" value="1"/>
</dbReference>
<dbReference type="Gene3D" id="1.25.40.10">
    <property type="entry name" value="Tetratricopeptide repeat domain"/>
    <property type="match status" value="1"/>
</dbReference>
<evidence type="ECO:0000256" key="2">
    <source>
        <dbReference type="PROSITE-ProRule" id="PRU00176"/>
    </source>
</evidence>
<dbReference type="InterPro" id="IPR035979">
    <property type="entry name" value="RBD_domain_sf"/>
</dbReference>
<evidence type="ECO:0000259" key="4">
    <source>
        <dbReference type="PROSITE" id="PS50102"/>
    </source>
</evidence>
<feature type="region of interest" description="Disordered" evidence="3">
    <location>
        <begin position="378"/>
        <end position="417"/>
    </location>
</feature>
<dbReference type="GO" id="GO:0061574">
    <property type="term" value="C:ASAP complex"/>
    <property type="evidence" value="ECO:0007669"/>
    <property type="project" value="TreeGrafter"/>
</dbReference>
<dbReference type="SUPFAM" id="SSF48452">
    <property type="entry name" value="TPR-like"/>
    <property type="match status" value="1"/>
</dbReference>
<evidence type="ECO:0000313" key="6">
    <source>
        <dbReference type="WBParaSite" id="scaffold4220_cov209.g7846"/>
    </source>
</evidence>
<dbReference type="GO" id="GO:0005654">
    <property type="term" value="C:nucleoplasm"/>
    <property type="evidence" value="ECO:0007669"/>
    <property type="project" value="TreeGrafter"/>
</dbReference>
<feature type="compositionally biased region" description="Basic and acidic residues" evidence="3">
    <location>
        <begin position="194"/>
        <end position="206"/>
    </location>
</feature>
<dbReference type="WBParaSite" id="scaffold4220_cov209.g7846">
    <property type="protein sequence ID" value="scaffold4220_cov209.g7846"/>
    <property type="gene ID" value="scaffold4220_cov209.g7846"/>
</dbReference>
<dbReference type="Proteomes" id="UP000887561">
    <property type="component" value="Unplaced"/>
</dbReference>
<dbReference type="PROSITE" id="PS50102">
    <property type="entry name" value="RRM"/>
    <property type="match status" value="1"/>
</dbReference>
<dbReference type="PANTHER" id="PTHR15481">
    <property type="entry name" value="RIBONUCLEIC ACID BINDING PROTEIN S1"/>
    <property type="match status" value="1"/>
</dbReference>
<feature type="compositionally biased region" description="Basic and acidic residues" evidence="3">
    <location>
        <begin position="213"/>
        <end position="222"/>
    </location>
</feature>
<dbReference type="InterPro" id="IPR000504">
    <property type="entry name" value="RRM_dom"/>
</dbReference>
<keyword evidence="1 2" id="KW-0694">RNA-binding</keyword>
<feature type="compositionally biased region" description="Basic and acidic residues" evidence="3">
    <location>
        <begin position="383"/>
        <end position="394"/>
    </location>
</feature>
<evidence type="ECO:0000256" key="3">
    <source>
        <dbReference type="SAM" id="MobiDB-lite"/>
    </source>
</evidence>
<dbReference type="InterPro" id="IPR011990">
    <property type="entry name" value="TPR-like_helical_dom_sf"/>
</dbReference>
<evidence type="ECO:0000313" key="5">
    <source>
        <dbReference type="Proteomes" id="UP000887561"/>
    </source>
</evidence>
<protein>
    <submittedName>
        <fullName evidence="6">RRM domain-containing protein</fullName>
    </submittedName>
</protein>
<sequence length="417" mass="48318">MGEDTWTVERFQLELLNAEKTGQFTCKDLEPLWEKAKLAIENEEEAVSLYTTYIYLTFRLLKKQVDPDLSIIEKLFEDGINIVNEYFDQYSESFVQFQKNFAYFLYAKMGKLQKAREIWTNLLKGENGPFAWLEAISLERKYGDVEYARKLFYKALDNVNFHPHVIYSAFIQFEREEGNRSELDLALERKQKIEEKNGNNLEEKRRPQQKNKQKNEVTRGEEMDIDTIEEEQVEEGKVVTFETSSIPIEQQNSSSFPYSTGLEKNKLFVKHLHFGVKEDELMKIDPKFFSQFGKVLDVRIITKWNGRSKGCAYIDFETDSEASAAILKANGEKIRGKEIAVYLSNPPEKKKDQPQPTDNLPVTAQRIGKASRLMLPTSISKNKNVEVEKEEKSTTEAVNSPMGEIVQSTEEISMEQK</sequence>
<dbReference type="SMART" id="SM00360">
    <property type="entry name" value="RRM"/>
    <property type="match status" value="1"/>
</dbReference>
<dbReference type="Pfam" id="PF00076">
    <property type="entry name" value="RRM_1"/>
    <property type="match status" value="1"/>
</dbReference>